<evidence type="ECO:0000313" key="17">
    <source>
        <dbReference type="EMBL" id="KAJ8313515.1"/>
    </source>
</evidence>
<dbReference type="Gene3D" id="1.20.5.930">
    <property type="entry name" value="Bicelle-embedded integrin alpha(iib) transmembrane segment"/>
    <property type="match status" value="1"/>
</dbReference>
<dbReference type="Gene3D" id="2.130.10.130">
    <property type="entry name" value="Integrin alpha, N-terminal"/>
    <property type="match status" value="3"/>
</dbReference>
<feature type="domain" description="Integrin alpha first immunoglubulin-like" evidence="15">
    <location>
        <begin position="274"/>
        <end position="434"/>
    </location>
</feature>
<name>A0ABQ9FCY4_TEGGR</name>
<evidence type="ECO:0000256" key="6">
    <source>
        <dbReference type="ARBA" id="ARBA00022889"/>
    </source>
</evidence>
<dbReference type="Gene3D" id="2.60.40.1460">
    <property type="entry name" value="Integrin domains. Chain A, domain 2"/>
    <property type="match status" value="1"/>
</dbReference>
<accession>A0ABQ9FCY4</accession>
<dbReference type="EMBL" id="JARBDR010000342">
    <property type="protein sequence ID" value="KAJ8313515.1"/>
    <property type="molecule type" value="Genomic_DNA"/>
</dbReference>
<evidence type="ECO:0000256" key="7">
    <source>
        <dbReference type="ARBA" id="ARBA00022989"/>
    </source>
</evidence>
<evidence type="ECO:0000256" key="4">
    <source>
        <dbReference type="ARBA" id="ARBA00022729"/>
    </source>
</evidence>
<evidence type="ECO:0000256" key="3">
    <source>
        <dbReference type="ARBA" id="ARBA00022692"/>
    </source>
</evidence>
<dbReference type="InterPro" id="IPR048285">
    <property type="entry name" value="Integrin_alpha_Ig-like_2"/>
</dbReference>
<evidence type="ECO:0000256" key="9">
    <source>
        <dbReference type="ARBA" id="ARBA00023136"/>
    </source>
</evidence>
<dbReference type="Proteomes" id="UP001217089">
    <property type="component" value="Unassembled WGS sequence"/>
</dbReference>
<evidence type="ECO:0000256" key="10">
    <source>
        <dbReference type="ARBA" id="ARBA00023170"/>
    </source>
</evidence>
<evidence type="ECO:0000259" key="16">
    <source>
        <dbReference type="Pfam" id="PF20805"/>
    </source>
</evidence>
<comment type="subcellular location">
    <subcellularLocation>
        <location evidence="1 13">Membrane</location>
        <topology evidence="1 13">Single-pass type I membrane protein</topology>
    </subcellularLocation>
</comment>
<evidence type="ECO:0000256" key="11">
    <source>
        <dbReference type="ARBA" id="ARBA00023180"/>
    </source>
</evidence>
<dbReference type="InterPro" id="IPR028994">
    <property type="entry name" value="Integrin_alpha_N"/>
</dbReference>
<keyword evidence="5" id="KW-0677">Repeat</keyword>
<dbReference type="InterPro" id="IPR018184">
    <property type="entry name" value="Integrin_alpha_C_CS"/>
</dbReference>
<evidence type="ECO:0000256" key="8">
    <source>
        <dbReference type="ARBA" id="ARBA00023037"/>
    </source>
</evidence>
<evidence type="ECO:0000313" key="18">
    <source>
        <dbReference type="Proteomes" id="UP001217089"/>
    </source>
</evidence>
<keyword evidence="8 13" id="KW-0401">Integrin</keyword>
<reference evidence="17 18" key="1">
    <citation type="submission" date="2022-12" db="EMBL/GenBank/DDBJ databases">
        <title>Chromosome-level genome of Tegillarca granosa.</title>
        <authorList>
            <person name="Kim J."/>
        </authorList>
    </citation>
    <scope>NUCLEOTIDE SEQUENCE [LARGE SCALE GENOMIC DNA]</scope>
    <source>
        <strain evidence="17">Teg-2019</strain>
        <tissue evidence="17">Adductor muscle</tissue>
    </source>
</reference>
<keyword evidence="11" id="KW-0325">Glycoprotein</keyword>
<dbReference type="Pfam" id="PF20805">
    <property type="entry name" value="Integrin_A_Ig_2"/>
    <property type="match status" value="1"/>
</dbReference>
<dbReference type="Pfam" id="PF01839">
    <property type="entry name" value="FG-GAP"/>
    <property type="match status" value="1"/>
</dbReference>
<feature type="domain" description="Integrin alpha second immunoglobulin-like" evidence="16">
    <location>
        <begin position="438"/>
        <end position="544"/>
    </location>
</feature>
<dbReference type="InterPro" id="IPR013649">
    <property type="entry name" value="Integrin_alpha_Ig-like_1"/>
</dbReference>
<feature type="region of interest" description="Disordered" evidence="14">
    <location>
        <begin position="822"/>
        <end position="863"/>
    </location>
</feature>
<evidence type="ECO:0000259" key="15">
    <source>
        <dbReference type="Pfam" id="PF08441"/>
    </source>
</evidence>
<evidence type="ECO:0000256" key="14">
    <source>
        <dbReference type="SAM" id="MobiDB-lite"/>
    </source>
</evidence>
<keyword evidence="9 13" id="KW-0472">Membrane</keyword>
<keyword evidence="6 13" id="KW-0130">Cell adhesion</keyword>
<evidence type="ECO:0000256" key="12">
    <source>
        <dbReference type="PROSITE-ProRule" id="PRU00803"/>
    </source>
</evidence>
<feature type="compositionally biased region" description="Polar residues" evidence="14">
    <location>
        <begin position="854"/>
        <end position="863"/>
    </location>
</feature>
<keyword evidence="18" id="KW-1185">Reference proteome</keyword>
<evidence type="ECO:0000256" key="2">
    <source>
        <dbReference type="ARBA" id="ARBA00008054"/>
    </source>
</evidence>
<sequence>MVFKYDSWLLVGAPKANFTSDSDIPTPGNVYKCRVNLSTKEQEKCEEIPGLRTGETTRRRSEHSYEEENQLLGANMLVTQFKVLVCSSLWKNVFYEFTDKKVFAIGYCYELTKSNLTAVKEVRFKEMEEKSQLITNEGLKFGMAQVGFSTAAMDEEGLFLEIPTKLENLHTSTIGLKMISFLRMAQNLAHLLTGSGFGSTICVADINGDGKDDLLIGAPLSTFGIGKDNLYECGKVFVYYGTGDISSAFDIDENQYGDFAVGAYMSDTVILLRTRPIVNMTATMTIMPDVIPLNSSGLNCSVDPTKPCAQIQLCFKFEGLGVDDGILIDFDVKADTRRTEARKTSRIQLFIGEEKHTDEATKINFKVTKGEKTCTTIDGRVQTISREFYGAISEDLKIIAEFRLSNESLPGRVFPILNEQFSRTVEKSAYFEKECVEKCRSNLNLEMSVVGLSKEIVVGETQEVAVRITVKNRNQPSYATSVLIQISNNTEYLGSQIFEGSRAVTCILHENQTNSVGNDVVECDVDRPLYQHHVVDFLVRLNVSLGALVPCEQCFDNMLSTVHVIANVDTQGSIEEDPSDNRKTVSLPIKFETILEVNGISKPEQHKLSSENKDDYFEFSHEYFVYNTGPSPLPTTRIILDIPVKGDSAEKLTEKNQISVESSLEDSECKLLSFIDGVPIEQSTTSTVSSSLLVSTASSTINSRTVPTAKPQKRKKRETQPLTDQTKIQTITNINDVLLRYKTKGEVEQPAHKLFYPWNRGLYYQAYIDFFPEKVVTPSTKINIWIIIGGCLGGVALIIILGIILWRCGFFKRKQPKEFRDWKRQSMRNRRSVRSSSSKSTKSTYEPQEVAKLTRSSENLNGR</sequence>
<dbReference type="SMART" id="SM00191">
    <property type="entry name" value="Int_alpha"/>
    <property type="match status" value="1"/>
</dbReference>
<organism evidence="17 18">
    <name type="scientific">Tegillarca granosa</name>
    <name type="common">Malaysian cockle</name>
    <name type="synonym">Anadara granosa</name>
    <dbReference type="NCBI Taxonomy" id="220873"/>
    <lineage>
        <taxon>Eukaryota</taxon>
        <taxon>Metazoa</taxon>
        <taxon>Spiralia</taxon>
        <taxon>Lophotrochozoa</taxon>
        <taxon>Mollusca</taxon>
        <taxon>Bivalvia</taxon>
        <taxon>Autobranchia</taxon>
        <taxon>Pteriomorphia</taxon>
        <taxon>Arcoida</taxon>
        <taxon>Arcoidea</taxon>
        <taxon>Arcidae</taxon>
        <taxon>Tegillarca</taxon>
    </lineage>
</organism>
<dbReference type="InterPro" id="IPR013519">
    <property type="entry name" value="Int_alpha_beta-p"/>
</dbReference>
<dbReference type="PRINTS" id="PR01185">
    <property type="entry name" value="INTEGRINA"/>
</dbReference>
<dbReference type="PROSITE" id="PS51470">
    <property type="entry name" value="FG_GAP"/>
    <property type="match status" value="1"/>
</dbReference>
<comment type="similarity">
    <text evidence="2 13">Belongs to the integrin alpha chain family.</text>
</comment>
<evidence type="ECO:0000256" key="1">
    <source>
        <dbReference type="ARBA" id="ARBA00004479"/>
    </source>
</evidence>
<feature type="compositionally biased region" description="Low complexity" evidence="14">
    <location>
        <begin position="834"/>
        <end position="843"/>
    </location>
</feature>
<feature type="repeat" description="FG-GAP" evidence="12">
    <location>
        <begin position="183"/>
        <end position="248"/>
    </location>
</feature>
<comment type="caution">
    <text evidence="17">The sequence shown here is derived from an EMBL/GenBank/DDBJ whole genome shotgun (WGS) entry which is preliminary data.</text>
</comment>
<dbReference type="SUPFAM" id="SSF69318">
    <property type="entry name" value="Integrin alpha N-terminal domain"/>
    <property type="match status" value="1"/>
</dbReference>
<keyword evidence="10 13" id="KW-0675">Receptor</keyword>
<protein>
    <submittedName>
        <fullName evidence="17">Uncharacterized protein</fullName>
    </submittedName>
</protein>
<gene>
    <name evidence="17" type="ORF">KUTeg_008076</name>
</gene>
<dbReference type="InterPro" id="IPR032695">
    <property type="entry name" value="Integrin_dom_sf"/>
</dbReference>
<dbReference type="PANTHER" id="PTHR23220">
    <property type="entry name" value="INTEGRIN ALPHA"/>
    <property type="match status" value="1"/>
</dbReference>
<keyword evidence="7 13" id="KW-1133">Transmembrane helix</keyword>
<keyword evidence="4" id="KW-0732">Signal</keyword>
<dbReference type="PROSITE" id="PS00242">
    <property type="entry name" value="INTEGRIN_ALPHA"/>
    <property type="match status" value="1"/>
</dbReference>
<proteinExistence type="inferred from homology"/>
<feature type="transmembrane region" description="Helical" evidence="13">
    <location>
        <begin position="784"/>
        <end position="806"/>
    </location>
</feature>
<dbReference type="Gene3D" id="2.60.40.1510">
    <property type="entry name" value="ntegrin, alpha v. Chain A, domain 3"/>
    <property type="match status" value="1"/>
</dbReference>
<evidence type="ECO:0000256" key="5">
    <source>
        <dbReference type="ARBA" id="ARBA00022737"/>
    </source>
</evidence>
<dbReference type="PANTHER" id="PTHR23220:SF122">
    <property type="entry name" value="INTEGRIN ALPHA-PS1"/>
    <property type="match status" value="1"/>
</dbReference>
<evidence type="ECO:0000256" key="13">
    <source>
        <dbReference type="RuleBase" id="RU003762"/>
    </source>
</evidence>
<feature type="region of interest" description="Disordered" evidence="14">
    <location>
        <begin position="704"/>
        <end position="723"/>
    </location>
</feature>
<dbReference type="Gene3D" id="2.60.40.1530">
    <property type="entry name" value="ntegrin, alpha v. Chain A, domain 4"/>
    <property type="match status" value="1"/>
</dbReference>
<dbReference type="InterPro" id="IPR013517">
    <property type="entry name" value="FG-GAP"/>
</dbReference>
<dbReference type="Pfam" id="PF08441">
    <property type="entry name" value="Integrin_A_Ig_1"/>
    <property type="match status" value="1"/>
</dbReference>
<keyword evidence="3 13" id="KW-0812">Transmembrane</keyword>
<dbReference type="SUPFAM" id="SSF69179">
    <property type="entry name" value="Integrin domains"/>
    <property type="match status" value="3"/>
</dbReference>
<dbReference type="InterPro" id="IPR000413">
    <property type="entry name" value="Integrin_alpha"/>
</dbReference>